<dbReference type="InterPro" id="IPR011333">
    <property type="entry name" value="SKP1/BTB/POZ_sf"/>
</dbReference>
<sequence>MESALDAVLPLTVGGCSYKARLESLTRFPDSMLAVMFSGRFPLRRDAAGGCIIERDGKLFKYILDYLHGEFRLPNDEKTLLALQDEADYFGIPYPCSLAEHLRNEVTAYTSQKCLQISEVLSEVCTTLGFVCAEPAVWVLHYLNTCDASCESKIIGIYTSKIEGVHAVEKQLGNKINKKGMFKREAGNNLQYIWCYYSASELGNMMDAFGSWQGQGISYWRLPRELVECWTLEGRSLKSHHDALSPVQKRRRQEDPLTEAMINRVRASGSSTSTNIKVTGLNATPNVQKTINPRPTKIRLKARKTMSTDGLRVSPVFSTHPPLPGCSTSVEQTGNSSSTLQESSSSDKHLKQVGSRRSVAVPLPKRLQALPPKPVKLKRTPLGLPSLSNNRGQKCAAHNTQNGENTATGTQNKNNDHGKGDTLAINTTSSLPGST</sequence>
<evidence type="ECO:0000256" key="1">
    <source>
        <dbReference type="SAM" id="MobiDB-lite"/>
    </source>
</evidence>
<dbReference type="GO" id="GO:0051260">
    <property type="term" value="P:protein homooligomerization"/>
    <property type="evidence" value="ECO:0007669"/>
    <property type="project" value="InterPro"/>
</dbReference>
<name>A0A8C4Q9F8_EPTBU</name>
<feature type="compositionally biased region" description="Polar residues" evidence="1">
    <location>
        <begin position="424"/>
        <end position="435"/>
    </location>
</feature>
<proteinExistence type="predicted"/>
<dbReference type="AlphaFoldDB" id="A0A8C4Q9F8"/>
<dbReference type="Gene3D" id="3.30.710.10">
    <property type="entry name" value="Potassium Channel Kv1.1, Chain A"/>
    <property type="match status" value="1"/>
</dbReference>
<reference evidence="4" key="1">
    <citation type="submission" date="2025-08" db="UniProtKB">
        <authorList>
            <consortium name="Ensembl"/>
        </authorList>
    </citation>
    <scope>IDENTIFICATION</scope>
</reference>
<feature type="domain" description="Potassium channel tetramerisation-type BTB" evidence="2">
    <location>
        <begin position="11"/>
        <end position="93"/>
    </location>
</feature>
<dbReference type="OMA" id="SEMERHC"/>
<organism evidence="4 5">
    <name type="scientific">Eptatretus burgeri</name>
    <name type="common">Inshore hagfish</name>
    <dbReference type="NCBI Taxonomy" id="7764"/>
    <lineage>
        <taxon>Eukaryota</taxon>
        <taxon>Metazoa</taxon>
        <taxon>Chordata</taxon>
        <taxon>Craniata</taxon>
        <taxon>Vertebrata</taxon>
        <taxon>Cyclostomata</taxon>
        <taxon>Myxini</taxon>
        <taxon>Myxiniformes</taxon>
        <taxon>Myxinidae</taxon>
        <taxon>Eptatretinae</taxon>
        <taxon>Eptatretus</taxon>
    </lineage>
</organism>
<feature type="compositionally biased region" description="Polar residues" evidence="1">
    <location>
        <begin position="386"/>
        <end position="413"/>
    </location>
</feature>
<evidence type="ECO:0000259" key="3">
    <source>
        <dbReference type="Pfam" id="PF19321"/>
    </source>
</evidence>
<dbReference type="Pfam" id="PF19321">
    <property type="entry name" value="KCTD18_C"/>
    <property type="match status" value="1"/>
</dbReference>
<dbReference type="InterPro" id="IPR045704">
    <property type="entry name" value="KCTD18_C"/>
</dbReference>
<dbReference type="Ensembl" id="ENSEBUT00000012661.1">
    <property type="protein sequence ID" value="ENSEBUP00000012085.1"/>
    <property type="gene ID" value="ENSEBUG00000007716.1"/>
</dbReference>
<keyword evidence="5" id="KW-1185">Reference proteome</keyword>
<dbReference type="PANTHER" id="PTHR14499">
    <property type="entry name" value="POTASSIUM CHANNEL TETRAMERIZATION DOMAIN-CONTAINING"/>
    <property type="match status" value="1"/>
</dbReference>
<dbReference type="Pfam" id="PF02214">
    <property type="entry name" value="BTB_2"/>
    <property type="match status" value="1"/>
</dbReference>
<feature type="compositionally biased region" description="Polar residues" evidence="1">
    <location>
        <begin position="326"/>
        <end position="335"/>
    </location>
</feature>
<feature type="region of interest" description="Disordered" evidence="1">
    <location>
        <begin position="305"/>
        <end position="435"/>
    </location>
</feature>
<dbReference type="InterPro" id="IPR003131">
    <property type="entry name" value="T1-type_BTB"/>
</dbReference>
<dbReference type="Proteomes" id="UP000694388">
    <property type="component" value="Unplaced"/>
</dbReference>
<feature type="domain" description="BTB/POZ" evidence="3">
    <location>
        <begin position="111"/>
        <end position="415"/>
    </location>
</feature>
<accession>A0A8C4Q9F8</accession>
<dbReference type="SUPFAM" id="SSF54695">
    <property type="entry name" value="POZ domain"/>
    <property type="match status" value="1"/>
</dbReference>
<evidence type="ECO:0000313" key="5">
    <source>
        <dbReference type="Proteomes" id="UP000694388"/>
    </source>
</evidence>
<reference evidence="4" key="2">
    <citation type="submission" date="2025-09" db="UniProtKB">
        <authorList>
            <consortium name="Ensembl"/>
        </authorList>
    </citation>
    <scope>IDENTIFICATION</scope>
</reference>
<dbReference type="GeneTree" id="ENSGT00530000064234"/>
<dbReference type="PANTHER" id="PTHR14499:SF4">
    <property type="entry name" value="BTB_POZ DOMAIN-CONTAINING PROTEIN KCTD18"/>
    <property type="match status" value="1"/>
</dbReference>
<protein>
    <submittedName>
        <fullName evidence="4">Potassium channel tetramerization domain containing 18</fullName>
    </submittedName>
</protein>
<evidence type="ECO:0000259" key="2">
    <source>
        <dbReference type="Pfam" id="PF02214"/>
    </source>
</evidence>
<evidence type="ECO:0000313" key="4">
    <source>
        <dbReference type="Ensembl" id="ENSEBUP00000012085.1"/>
    </source>
</evidence>